<keyword evidence="2" id="KW-1188">Viral release from host cell</keyword>
<name>A0A8S5UV50_9CAUD</name>
<dbReference type="PANTHER" id="PTHR37813:SF1">
    <property type="entry name" value="FELS-2 PROPHAGE PROTEIN"/>
    <property type="match status" value="1"/>
</dbReference>
<keyword evidence="3" id="KW-0812">Transmembrane</keyword>
<protein>
    <submittedName>
        <fullName evidence="4">Minor tail protein</fullName>
    </submittedName>
</protein>
<dbReference type="Gene3D" id="1.20.120.20">
    <property type="entry name" value="Apolipoprotein"/>
    <property type="match status" value="1"/>
</dbReference>
<keyword evidence="3" id="KW-1133">Transmembrane helix</keyword>
<dbReference type="GO" id="GO:0098003">
    <property type="term" value="P:viral tail assembly"/>
    <property type="evidence" value="ECO:0007669"/>
    <property type="project" value="UniProtKB-KW"/>
</dbReference>
<keyword evidence="3" id="KW-0472">Membrane</keyword>
<dbReference type="InterPro" id="IPR016024">
    <property type="entry name" value="ARM-type_fold"/>
</dbReference>
<dbReference type="PANTHER" id="PTHR37813">
    <property type="entry name" value="FELS-2 PROPHAGE PROTEIN"/>
    <property type="match status" value="1"/>
</dbReference>
<organism evidence="4">
    <name type="scientific">Siphoviridae sp. ctnNB1</name>
    <dbReference type="NCBI Taxonomy" id="2825660"/>
    <lineage>
        <taxon>Viruses</taxon>
        <taxon>Duplodnaviria</taxon>
        <taxon>Heunggongvirae</taxon>
        <taxon>Uroviricota</taxon>
        <taxon>Caudoviricetes</taxon>
    </lineage>
</organism>
<sequence>MADYTLSVNIKGDSEEFKRALKAAQDAVDGFEQQTSSLAGKLGKLGSSIAGFGAKWSLGITTPITAGVKTAISAASDYEENLNKVDVAFGNSAQAVKDWADTATASFGLSKNQALEATSLFGDMATSMGLTPPAAADMSTSLAGLAGDLASFKNISIDEAMTALSGVFTGETESLKQLGIVMTETNLEEFAAQTGQVYSEMSQAEKVQLRYNYVMAMAANAQGDYARTSDGTANSLRTFQGSVDNLAIAFGQQLLPVFTPIIQSATELINRFAEMDPSMQQLIIKVALFAAALGPVSVAAGGVMKGISGIISTVGKFKSAGSTLMGFVGNVNAIRKSFSGMAGPLTAEQQKIVDFANSAKSSFGKVVSAAKGLKGGIASGVSGLGTTFSGLGTSIATTAKSAGSSLMVMGGAMRTAMAPFLPAIAIFAALAAAIVYLWNTNDEFKNSMMSSWEQIKTSFEPVLQSMSTLITSVIQAIMPAIQQLAGAFAQLIPTITPIITLLAGSFAQILVVIVGVIGQVVQAIAPLIASLVSQLAPIITQIVTSLAPIITQLVGVLAPILTTIGNIITTYIMPAITTIIGIVANVISTIIQIITPIISFIAGVVGNIISVIASIISTVSSVFNKIYSVVSSIMGKVRSFIANVFNKIKSAWNGLTSFVGGIFDGIAGAVQSLVDKVKGFINGVIGGINAAIGLINKIPGVSISKIPKLAHGTDNWQGGFAVMNEGGRGELVNLPNGSQVIPHDVSVKYAKESARANAAAEPLDVYALGAYIVEAVTAQGAQIAGGLEKGVSQIRMVPNDRNMARYIGELGFERG</sequence>
<dbReference type="SUPFAM" id="SSF48371">
    <property type="entry name" value="ARM repeat"/>
    <property type="match status" value="1"/>
</dbReference>
<feature type="transmembrane region" description="Helical" evidence="3">
    <location>
        <begin position="538"/>
        <end position="561"/>
    </location>
</feature>
<dbReference type="NCBIfam" id="TIGR01760">
    <property type="entry name" value="tape_meas_TP901"/>
    <property type="match status" value="1"/>
</dbReference>
<dbReference type="InterPro" id="IPR010090">
    <property type="entry name" value="Phage_tape_meas"/>
</dbReference>
<dbReference type="EMBL" id="BK016146">
    <property type="protein sequence ID" value="DAF98349.1"/>
    <property type="molecule type" value="Genomic_DNA"/>
</dbReference>
<proteinExistence type="predicted"/>
<feature type="transmembrane region" description="Helical" evidence="3">
    <location>
        <begin position="509"/>
        <end position="532"/>
    </location>
</feature>
<evidence type="ECO:0000256" key="1">
    <source>
        <dbReference type="ARBA" id="ARBA00022465"/>
    </source>
</evidence>
<feature type="transmembrane region" description="Helical" evidence="3">
    <location>
        <begin position="459"/>
        <end position="478"/>
    </location>
</feature>
<keyword evidence="1" id="KW-1245">Viral tail assembly</keyword>
<evidence type="ECO:0000256" key="3">
    <source>
        <dbReference type="SAM" id="Phobius"/>
    </source>
</evidence>
<feature type="transmembrane region" description="Helical" evidence="3">
    <location>
        <begin position="416"/>
        <end position="438"/>
    </location>
</feature>
<feature type="transmembrane region" description="Helical" evidence="3">
    <location>
        <begin position="484"/>
        <end position="502"/>
    </location>
</feature>
<accession>A0A8S5UV50</accession>
<reference evidence="4" key="1">
    <citation type="journal article" date="2021" name="Proc. Natl. Acad. Sci. U.S.A.">
        <title>A Catalog of Tens of Thousands of Viruses from Human Metagenomes Reveals Hidden Associations with Chronic Diseases.</title>
        <authorList>
            <person name="Tisza M.J."/>
            <person name="Buck C.B."/>
        </authorList>
    </citation>
    <scope>NUCLEOTIDE SEQUENCE</scope>
    <source>
        <strain evidence="4">CtnNB1</strain>
    </source>
</reference>
<evidence type="ECO:0000313" key="4">
    <source>
        <dbReference type="EMBL" id="DAF98349.1"/>
    </source>
</evidence>
<feature type="transmembrane region" description="Helical" evidence="3">
    <location>
        <begin position="597"/>
        <end position="623"/>
    </location>
</feature>
<evidence type="ECO:0000256" key="2">
    <source>
        <dbReference type="ARBA" id="ARBA00022612"/>
    </source>
</evidence>